<dbReference type="AlphaFoldDB" id="A0ABD3AGS1"/>
<gene>
    <name evidence="2" type="ORF">ACH5RR_010166</name>
</gene>
<dbReference type="Pfam" id="PF05340">
    <property type="entry name" value="DUF740"/>
    <property type="match status" value="2"/>
</dbReference>
<sequence length="568" mass="62729">MTRSKSQTRNPPRTRRHSACYLHPADPVTGICASCLRQRLFGLDTSGDPQPEPSSSSSNFITSLGNGEFAGARPVSCLNKAAGSSPELRRCRSVFAAKCEASTSSPEPPRRKSCDVRPRNGKSLAHLFDVDDECSGSNGGPKVESKNILRGVMVELGVENQVENGGNIGDFYGGLQEIENNDVDEGEVKTMKEHIDVELQSKGQKFKDFKKLAGNIREAASVFSKKLQKWRQKQKKNGNSNNGMNGLEGEKSRETQSEAAEYGVGRRSCDTEPRFSVDGGRISFDEPRASWDGYLIARTIPRLAPMFSAMDNGILSGGNRIDHHRVLVDGQMQSIMEEGSSTSSGGSAQSNSDSSSSRRRSSFDRLSSVRSFGKKFVRLEGDYARNSPARLVITERELKDWHLNSIKDDHIKKFESKSNLGSMTVENGSSLGSKKPLRWRKMWNVFGFKQKSCEKLEKEVDNREVKDSTGWKLMRSNSIVGARRSCEVVKLSNSTSTMSLADGADCASWSREDFLVGRKQSAKYASSNLEDGVSPLYLTPLRSSRSRISGRNKLQNSHFGYGNILQLN</sequence>
<dbReference type="InterPro" id="IPR008004">
    <property type="entry name" value="OCTOPUS-like"/>
</dbReference>
<protein>
    <submittedName>
        <fullName evidence="2">Uncharacterized protein</fullName>
    </submittedName>
</protein>
<dbReference type="PANTHER" id="PTHR31659">
    <property type="entry name" value="PROTEIN: UPF0503-LIKE PROTEIN, PUTATIVE (DUF740)-RELATED"/>
    <property type="match status" value="1"/>
</dbReference>
<evidence type="ECO:0000256" key="1">
    <source>
        <dbReference type="SAM" id="MobiDB-lite"/>
    </source>
</evidence>
<dbReference type="EMBL" id="JBJUIK010000004">
    <property type="protein sequence ID" value="KAL3530844.1"/>
    <property type="molecule type" value="Genomic_DNA"/>
</dbReference>
<accession>A0ABD3AGS1</accession>
<comment type="caution">
    <text evidence="2">The sequence shown here is derived from an EMBL/GenBank/DDBJ whole genome shotgun (WGS) entry which is preliminary data.</text>
</comment>
<feature type="compositionally biased region" description="Low complexity" evidence="1">
    <location>
        <begin position="340"/>
        <end position="355"/>
    </location>
</feature>
<evidence type="ECO:0000313" key="2">
    <source>
        <dbReference type="EMBL" id="KAL3530844.1"/>
    </source>
</evidence>
<dbReference type="Proteomes" id="UP001630127">
    <property type="component" value="Unassembled WGS sequence"/>
</dbReference>
<feature type="region of interest" description="Disordered" evidence="1">
    <location>
        <begin position="336"/>
        <end position="362"/>
    </location>
</feature>
<dbReference type="PANTHER" id="PTHR31659:SF0">
    <property type="entry name" value="EMB|CAB61945.1"/>
    <property type="match status" value="1"/>
</dbReference>
<feature type="compositionally biased region" description="Basic and acidic residues" evidence="1">
    <location>
        <begin position="108"/>
        <end position="118"/>
    </location>
</feature>
<organism evidence="2 3">
    <name type="scientific">Cinchona calisaya</name>
    <dbReference type="NCBI Taxonomy" id="153742"/>
    <lineage>
        <taxon>Eukaryota</taxon>
        <taxon>Viridiplantae</taxon>
        <taxon>Streptophyta</taxon>
        <taxon>Embryophyta</taxon>
        <taxon>Tracheophyta</taxon>
        <taxon>Spermatophyta</taxon>
        <taxon>Magnoliopsida</taxon>
        <taxon>eudicotyledons</taxon>
        <taxon>Gunneridae</taxon>
        <taxon>Pentapetalae</taxon>
        <taxon>asterids</taxon>
        <taxon>lamiids</taxon>
        <taxon>Gentianales</taxon>
        <taxon>Rubiaceae</taxon>
        <taxon>Cinchonoideae</taxon>
        <taxon>Cinchoneae</taxon>
        <taxon>Cinchona</taxon>
    </lineage>
</organism>
<feature type="region of interest" description="Disordered" evidence="1">
    <location>
        <begin position="99"/>
        <end position="118"/>
    </location>
</feature>
<reference evidence="2 3" key="1">
    <citation type="submission" date="2024-11" db="EMBL/GenBank/DDBJ databases">
        <title>A near-complete genome assembly of Cinchona calisaya.</title>
        <authorList>
            <person name="Lian D.C."/>
            <person name="Zhao X.W."/>
            <person name="Wei L."/>
        </authorList>
    </citation>
    <scope>NUCLEOTIDE SEQUENCE [LARGE SCALE GENOMIC DNA]</scope>
    <source>
        <tissue evidence="2">Nenye</tissue>
    </source>
</reference>
<feature type="compositionally biased region" description="Basic residues" evidence="1">
    <location>
        <begin position="227"/>
        <end position="236"/>
    </location>
</feature>
<keyword evidence="3" id="KW-1185">Reference proteome</keyword>
<evidence type="ECO:0000313" key="3">
    <source>
        <dbReference type="Proteomes" id="UP001630127"/>
    </source>
</evidence>
<name>A0ABD3AGS1_9GENT</name>
<feature type="region of interest" description="Disordered" evidence="1">
    <location>
        <begin position="227"/>
        <end position="280"/>
    </location>
</feature>
<proteinExistence type="predicted"/>